<dbReference type="InterPro" id="IPR051013">
    <property type="entry name" value="MBL_superfamily_lactonases"/>
</dbReference>
<dbReference type="GO" id="GO:0102007">
    <property type="term" value="F:acyl-L-homoserine-lactone lactonohydrolase activity"/>
    <property type="evidence" value="ECO:0007669"/>
    <property type="project" value="UniProtKB-EC"/>
</dbReference>
<organism evidence="7 9">
    <name type="scientific">Sulfodiicoccus acidiphilus</name>
    <dbReference type="NCBI Taxonomy" id="1670455"/>
    <lineage>
        <taxon>Archaea</taxon>
        <taxon>Thermoproteota</taxon>
        <taxon>Thermoprotei</taxon>
        <taxon>Sulfolobales</taxon>
        <taxon>Sulfolobaceae</taxon>
        <taxon>Sulfodiicoccus</taxon>
    </lineage>
</organism>
<dbReference type="PANTHER" id="PTHR42978:SF2">
    <property type="entry name" value="102 KBASES UNSTABLE REGION: FROM 1 TO 119443"/>
    <property type="match status" value="1"/>
</dbReference>
<feature type="domain" description="Metallo-beta-lactamase" evidence="6">
    <location>
        <begin position="47"/>
        <end position="257"/>
    </location>
</feature>
<evidence type="ECO:0000259" key="6">
    <source>
        <dbReference type="SMART" id="SM00849"/>
    </source>
</evidence>
<dbReference type="Pfam" id="PF00753">
    <property type="entry name" value="Lactamase_B"/>
    <property type="match status" value="1"/>
</dbReference>
<keyword evidence="3" id="KW-0479">Metal-binding</keyword>
<evidence type="ECO:0000256" key="2">
    <source>
        <dbReference type="ARBA" id="ARBA00007749"/>
    </source>
</evidence>
<reference evidence="8" key="4">
    <citation type="submission" date="2020-09" db="EMBL/GenBank/DDBJ databases">
        <authorList>
            <person name="Sun Q."/>
            <person name="Ohkuma M."/>
        </authorList>
    </citation>
    <scope>NUCLEOTIDE SEQUENCE</scope>
    <source>
        <strain evidence="8">JCM 31740</strain>
    </source>
</reference>
<protein>
    <submittedName>
        <fullName evidence="7">N-acyl homoserine lactonase AttM</fullName>
        <ecNumber evidence="7">3.1.1.81</ecNumber>
    </submittedName>
</protein>
<gene>
    <name evidence="8" type="primary">attM</name>
    <name evidence="8" type="ORF">GCM10007116_20580</name>
    <name evidence="7" type="ORF">HS1genome_2193</name>
</gene>
<dbReference type="Proteomes" id="UP000276741">
    <property type="component" value="Chromosome"/>
</dbReference>
<evidence type="ECO:0000256" key="4">
    <source>
        <dbReference type="ARBA" id="ARBA00022801"/>
    </source>
</evidence>
<dbReference type="InterPro" id="IPR001279">
    <property type="entry name" value="Metallo-B-lactamas"/>
</dbReference>
<dbReference type="Proteomes" id="UP000616143">
    <property type="component" value="Unassembled WGS sequence"/>
</dbReference>
<dbReference type="EMBL" id="AP018553">
    <property type="protein sequence ID" value="BBD73804.1"/>
    <property type="molecule type" value="Genomic_DNA"/>
</dbReference>
<dbReference type="Gene3D" id="3.60.15.10">
    <property type="entry name" value="Ribonuclease Z/Hydroxyacylglutathione hydrolase-like"/>
    <property type="match status" value="1"/>
</dbReference>
<reference evidence="7" key="3">
    <citation type="journal article" date="2019" name="BMC Res. Notes">
        <title>Complete genome sequence of the Sulfodiicoccus acidiphilus strain HS-1T, the first crenarchaeon that lacks polB3, isolated from an acidic hot spring in Ohwaku-dani, Hakone, Japan.</title>
        <authorList>
            <person name="Sakai H.D."/>
            <person name="Kurosawa N."/>
        </authorList>
    </citation>
    <scope>NUCLEOTIDE SEQUENCE</scope>
    <source>
        <strain evidence="7">HS-1</strain>
    </source>
</reference>
<keyword evidence="5" id="KW-0862">Zinc</keyword>
<keyword evidence="4 7" id="KW-0378">Hydrolase</keyword>
<evidence type="ECO:0000256" key="1">
    <source>
        <dbReference type="ARBA" id="ARBA00001947"/>
    </source>
</evidence>
<reference evidence="8" key="1">
    <citation type="journal article" date="2014" name="Int. J. Syst. Evol. Microbiol.">
        <title>Complete genome sequence of Corynebacterium casei LMG S-19264T (=DSM 44701T), isolated from a smear-ripened cheese.</title>
        <authorList>
            <consortium name="US DOE Joint Genome Institute (JGI-PGF)"/>
            <person name="Walter F."/>
            <person name="Albersmeier A."/>
            <person name="Kalinowski J."/>
            <person name="Ruckert C."/>
        </authorList>
    </citation>
    <scope>NUCLEOTIDE SEQUENCE</scope>
    <source>
        <strain evidence="8">JCM 31740</strain>
    </source>
</reference>
<dbReference type="PANTHER" id="PTHR42978">
    <property type="entry name" value="QUORUM-QUENCHING LACTONASE YTNP-RELATED-RELATED"/>
    <property type="match status" value="1"/>
</dbReference>
<dbReference type="SUPFAM" id="SSF56281">
    <property type="entry name" value="Metallo-hydrolase/oxidoreductase"/>
    <property type="match status" value="1"/>
</dbReference>
<keyword evidence="9" id="KW-1185">Reference proteome</keyword>
<dbReference type="AlphaFoldDB" id="A0A348B6K2"/>
<evidence type="ECO:0000256" key="3">
    <source>
        <dbReference type="ARBA" id="ARBA00022723"/>
    </source>
</evidence>
<accession>A0A348B6K2</accession>
<dbReference type="CDD" id="cd07729">
    <property type="entry name" value="AHL_lactonase_MBL-fold"/>
    <property type="match status" value="1"/>
</dbReference>
<comment type="cofactor">
    <cofactor evidence="1">
        <name>Zn(2+)</name>
        <dbReference type="ChEBI" id="CHEBI:29105"/>
    </cofactor>
</comment>
<dbReference type="EC" id="3.1.1.81" evidence="7"/>
<dbReference type="SMART" id="SM00849">
    <property type="entry name" value="Lactamase_B"/>
    <property type="match status" value="1"/>
</dbReference>
<proteinExistence type="inferred from homology"/>
<evidence type="ECO:0000313" key="7">
    <source>
        <dbReference type="EMBL" id="BBD73804.1"/>
    </source>
</evidence>
<sequence>MRMVAEKIYLLDLGWLGGDLGWFLPGAAGGALTNSNKSPKREWVEIPVTAALVQHKDGYVLFDTGIAPDAMQTHAKGLMDVFPIIKFSEENRIERQLMKVGIKPSDVSFVVISHLHLDHIGQALPFKDAKVPILVQKKELEYALYMLWQGKGGAYDLADLEPLKGANWVPIDDRTFQLLDGVELEFTGGHTPGHQVMHVSTRGGNNYTFTGDYLHIPQEYELEAKGWLLSDADEWHSYIRKLKVRERARKAKIVLSHDPGLWNKFPSAPKGLE</sequence>
<dbReference type="KEGG" id="sacd:HS1genome_2193"/>
<name>A0A348B6K2_9CREN</name>
<dbReference type="InterPro" id="IPR036866">
    <property type="entry name" value="RibonucZ/Hydroxyglut_hydro"/>
</dbReference>
<evidence type="ECO:0000313" key="8">
    <source>
        <dbReference type="EMBL" id="GGU03612.1"/>
    </source>
</evidence>
<comment type="similarity">
    <text evidence="2">Belongs to the metallo-beta-lactamase superfamily.</text>
</comment>
<evidence type="ECO:0000256" key="5">
    <source>
        <dbReference type="ARBA" id="ARBA00022833"/>
    </source>
</evidence>
<dbReference type="GO" id="GO:0046872">
    <property type="term" value="F:metal ion binding"/>
    <property type="evidence" value="ECO:0007669"/>
    <property type="project" value="UniProtKB-KW"/>
</dbReference>
<reference evidence="9" key="2">
    <citation type="submission" date="2018-04" db="EMBL/GenBank/DDBJ databases">
        <title>Complete genome sequence of Sulfodiicoccus acidiphilus strain HS-1.</title>
        <authorList>
            <person name="Sakai H.D."/>
            <person name="Kurosawa N."/>
        </authorList>
    </citation>
    <scope>NUCLEOTIDE SEQUENCE [LARGE SCALE GENOMIC DNA]</scope>
    <source>
        <strain evidence="9">HS-1</strain>
    </source>
</reference>
<evidence type="ECO:0000313" key="9">
    <source>
        <dbReference type="Proteomes" id="UP000276741"/>
    </source>
</evidence>
<dbReference type="EMBL" id="BMQS01000026">
    <property type="protein sequence ID" value="GGU03612.1"/>
    <property type="molecule type" value="Genomic_DNA"/>
</dbReference>